<organism evidence="3 4">
    <name type="scientific">Desmophyllum pertusum</name>
    <dbReference type="NCBI Taxonomy" id="174260"/>
    <lineage>
        <taxon>Eukaryota</taxon>
        <taxon>Metazoa</taxon>
        <taxon>Cnidaria</taxon>
        <taxon>Anthozoa</taxon>
        <taxon>Hexacorallia</taxon>
        <taxon>Scleractinia</taxon>
        <taxon>Caryophylliina</taxon>
        <taxon>Caryophylliidae</taxon>
        <taxon>Desmophyllum</taxon>
    </lineage>
</organism>
<proteinExistence type="predicted"/>
<keyword evidence="4" id="KW-1185">Reference proteome</keyword>
<feature type="signal peptide" evidence="2">
    <location>
        <begin position="1"/>
        <end position="17"/>
    </location>
</feature>
<evidence type="ECO:0000313" key="4">
    <source>
        <dbReference type="Proteomes" id="UP001163046"/>
    </source>
</evidence>
<feature type="region of interest" description="Disordered" evidence="1">
    <location>
        <begin position="145"/>
        <end position="188"/>
    </location>
</feature>
<sequence length="224" mass="22542">MTLFKLALFPLTDLSQGERSRTDVWAAGRDCFEDVVVLCETTGEAGVLPDGGLTMESAACCEEAKTTTVTSPYLPVGKGSTESAIFSPGEEATGGYASGMSISEGEGSDRCLVAARSGSGRMGRGDRATRVSGLRTAAMVWATAAAPDPDAGTATPDSAEPAATEPAATTGATAAAPESGTTDSAGAESSSIGAAVAAGPIGCYRNARLGDNWCRDSVTRFSGH</sequence>
<gene>
    <name evidence="3" type="ORF">OS493_016894</name>
</gene>
<dbReference type="AlphaFoldDB" id="A0A9X0CLW3"/>
<evidence type="ECO:0000313" key="3">
    <source>
        <dbReference type="EMBL" id="KAJ7360264.1"/>
    </source>
</evidence>
<protein>
    <submittedName>
        <fullName evidence="3">Uncharacterized protein</fullName>
    </submittedName>
</protein>
<reference evidence="3" key="1">
    <citation type="submission" date="2023-01" db="EMBL/GenBank/DDBJ databases">
        <title>Genome assembly of the deep-sea coral Lophelia pertusa.</title>
        <authorList>
            <person name="Herrera S."/>
            <person name="Cordes E."/>
        </authorList>
    </citation>
    <scope>NUCLEOTIDE SEQUENCE</scope>
    <source>
        <strain evidence="3">USNM1676648</strain>
        <tissue evidence="3">Polyp</tissue>
    </source>
</reference>
<feature type="chain" id="PRO_5040776769" evidence="2">
    <location>
        <begin position="18"/>
        <end position="224"/>
    </location>
</feature>
<name>A0A9X0CLW3_9CNID</name>
<comment type="caution">
    <text evidence="3">The sequence shown here is derived from an EMBL/GenBank/DDBJ whole genome shotgun (WGS) entry which is preliminary data.</text>
</comment>
<keyword evidence="2" id="KW-0732">Signal</keyword>
<evidence type="ECO:0000256" key="2">
    <source>
        <dbReference type="SAM" id="SignalP"/>
    </source>
</evidence>
<evidence type="ECO:0000256" key="1">
    <source>
        <dbReference type="SAM" id="MobiDB-lite"/>
    </source>
</evidence>
<dbReference type="EMBL" id="MU827310">
    <property type="protein sequence ID" value="KAJ7360264.1"/>
    <property type="molecule type" value="Genomic_DNA"/>
</dbReference>
<accession>A0A9X0CLW3</accession>
<dbReference type="Proteomes" id="UP001163046">
    <property type="component" value="Unassembled WGS sequence"/>
</dbReference>